<evidence type="ECO:0000313" key="4">
    <source>
        <dbReference type="EMBL" id="EGO63486.1"/>
    </source>
</evidence>
<feature type="region of interest" description="Disordered" evidence="2">
    <location>
        <begin position="1"/>
        <end position="25"/>
    </location>
</feature>
<name>F7NK45_9FIRM</name>
<dbReference type="SUPFAM" id="SSF53187">
    <property type="entry name" value="Zn-dependent exopeptidases"/>
    <property type="match status" value="1"/>
</dbReference>
<dbReference type="GO" id="GO:0009253">
    <property type="term" value="P:peptidoglycan catabolic process"/>
    <property type="evidence" value="ECO:0007669"/>
    <property type="project" value="InterPro"/>
</dbReference>
<dbReference type="eggNOG" id="COG0860">
    <property type="taxonomic scope" value="Bacteria"/>
</dbReference>
<evidence type="ECO:0000256" key="2">
    <source>
        <dbReference type="SAM" id="MobiDB-lite"/>
    </source>
</evidence>
<keyword evidence="1" id="KW-0378">Hydrolase</keyword>
<dbReference type="InterPro" id="IPR050695">
    <property type="entry name" value="N-acetylmuramoyl_amidase_3"/>
</dbReference>
<evidence type="ECO:0000259" key="3">
    <source>
        <dbReference type="SMART" id="SM00646"/>
    </source>
</evidence>
<dbReference type="STRING" id="1009370.ALO_12291"/>
<dbReference type="GO" id="GO:0030288">
    <property type="term" value="C:outer membrane-bounded periplasmic space"/>
    <property type="evidence" value="ECO:0007669"/>
    <property type="project" value="TreeGrafter"/>
</dbReference>
<reference evidence="4 5" key="1">
    <citation type="journal article" date="2011" name="EMBO J.">
        <title>Structural diversity of bacterial flagellar motors.</title>
        <authorList>
            <person name="Chen S."/>
            <person name="Beeby M."/>
            <person name="Murphy G.E."/>
            <person name="Leadbetter J.R."/>
            <person name="Hendrixson D.R."/>
            <person name="Briegel A."/>
            <person name="Li Z."/>
            <person name="Shi J."/>
            <person name="Tocheva E.I."/>
            <person name="Muller A."/>
            <person name="Dobro M.J."/>
            <person name="Jensen G.J."/>
        </authorList>
    </citation>
    <scope>NUCLEOTIDE SEQUENCE [LARGE SCALE GENOMIC DNA]</scope>
    <source>
        <strain evidence="4 5">DSM 6540</strain>
    </source>
</reference>
<dbReference type="PANTHER" id="PTHR30404">
    <property type="entry name" value="N-ACETYLMURAMOYL-L-ALANINE AMIDASE"/>
    <property type="match status" value="1"/>
</dbReference>
<evidence type="ECO:0000313" key="5">
    <source>
        <dbReference type="Proteomes" id="UP000003240"/>
    </source>
</evidence>
<accession>F7NK45</accession>
<dbReference type="EMBL" id="AFGF01000107">
    <property type="protein sequence ID" value="EGO63486.1"/>
    <property type="molecule type" value="Genomic_DNA"/>
</dbReference>
<dbReference type="Pfam" id="PF01520">
    <property type="entry name" value="Amidase_3"/>
    <property type="match status" value="1"/>
</dbReference>
<dbReference type="CDD" id="cd02696">
    <property type="entry name" value="MurNAc-LAA"/>
    <property type="match status" value="1"/>
</dbReference>
<dbReference type="OrthoDB" id="9180606at2"/>
<organism evidence="4 5">
    <name type="scientific">Acetonema longum DSM 6540</name>
    <dbReference type="NCBI Taxonomy" id="1009370"/>
    <lineage>
        <taxon>Bacteria</taxon>
        <taxon>Bacillati</taxon>
        <taxon>Bacillota</taxon>
        <taxon>Negativicutes</taxon>
        <taxon>Acetonemataceae</taxon>
        <taxon>Acetonema</taxon>
    </lineage>
</organism>
<dbReference type="Gene3D" id="3.40.630.40">
    <property type="entry name" value="Zn-dependent exopeptidases"/>
    <property type="match status" value="1"/>
</dbReference>
<dbReference type="RefSeq" id="WP_004096046.1">
    <property type="nucleotide sequence ID" value="NZ_AFGF01000107.1"/>
</dbReference>
<dbReference type="SMART" id="SM00646">
    <property type="entry name" value="Ami_3"/>
    <property type="match status" value="1"/>
</dbReference>
<dbReference type="GO" id="GO:0008745">
    <property type="term" value="F:N-acetylmuramoyl-L-alanine amidase activity"/>
    <property type="evidence" value="ECO:0007669"/>
    <property type="project" value="InterPro"/>
</dbReference>
<dbReference type="InterPro" id="IPR002508">
    <property type="entry name" value="MurNAc-LAA_cat"/>
</dbReference>
<dbReference type="PANTHER" id="PTHR30404:SF0">
    <property type="entry name" value="N-ACETYLMURAMOYL-L-ALANINE AMIDASE AMIC"/>
    <property type="match status" value="1"/>
</dbReference>
<dbReference type="AlphaFoldDB" id="F7NK45"/>
<keyword evidence="5" id="KW-1185">Reference proteome</keyword>
<evidence type="ECO:0000256" key="1">
    <source>
        <dbReference type="ARBA" id="ARBA00022801"/>
    </source>
</evidence>
<proteinExistence type="predicted"/>
<dbReference type="Proteomes" id="UP000003240">
    <property type="component" value="Unassembled WGS sequence"/>
</dbReference>
<gene>
    <name evidence="4" type="ORF">ALO_12291</name>
</gene>
<sequence length="180" mass="18952">MKVFINPGHAPDGNPDPGAVGPSGLQESDVAAAVGRMVANILDGAGYDTFCYQSDSLQDICGQANSWGADLFISIHCNGHDDPAAHGTETWCHLDSQRGYDLAQSIQIELVNATGLINRGVKLSVGLYVLKYTNMPAALVELAFITHSAEEALLGTEAYQDAAARAIASGIEKYLLNGGM</sequence>
<protein>
    <submittedName>
        <fullName evidence="4">N-acetylmuramoyl-l-alanine amidase, putative</fullName>
    </submittedName>
</protein>
<feature type="domain" description="MurNAc-LAA" evidence="3">
    <location>
        <begin position="61"/>
        <end position="172"/>
    </location>
</feature>
<comment type="caution">
    <text evidence="4">The sequence shown here is derived from an EMBL/GenBank/DDBJ whole genome shotgun (WGS) entry which is preliminary data.</text>
</comment>